<reference evidence="1" key="1">
    <citation type="submission" date="2022-12" db="EMBL/GenBank/DDBJ databases">
        <authorList>
            <person name="Webb A."/>
        </authorList>
    </citation>
    <scope>NUCLEOTIDE SEQUENCE</scope>
    <source>
        <strain evidence="1">Hp1</strain>
    </source>
</reference>
<name>A0AAV0TK92_HYABA</name>
<protein>
    <recommendedName>
        <fullName evidence="3">RxLR effector protein</fullName>
    </recommendedName>
</protein>
<keyword evidence="2" id="KW-1185">Reference proteome</keyword>
<evidence type="ECO:0000313" key="2">
    <source>
        <dbReference type="Proteomes" id="UP001162031"/>
    </source>
</evidence>
<proteinExistence type="predicted"/>
<evidence type="ECO:0000313" key="1">
    <source>
        <dbReference type="EMBL" id="CAI5721176.1"/>
    </source>
</evidence>
<comment type="caution">
    <text evidence="1">The sequence shown here is derived from an EMBL/GenBank/DDBJ whole genome shotgun (WGS) entry which is preliminary data.</text>
</comment>
<organism evidence="1 2">
    <name type="scientific">Hyaloperonospora brassicae</name>
    <name type="common">Brassica downy mildew</name>
    <name type="synonym">Peronospora brassicae</name>
    <dbReference type="NCBI Taxonomy" id="162125"/>
    <lineage>
        <taxon>Eukaryota</taxon>
        <taxon>Sar</taxon>
        <taxon>Stramenopiles</taxon>
        <taxon>Oomycota</taxon>
        <taxon>Peronosporomycetes</taxon>
        <taxon>Peronosporales</taxon>
        <taxon>Peronosporaceae</taxon>
        <taxon>Hyaloperonospora</taxon>
    </lineage>
</organism>
<sequence>MVALVMEAMHHVYDARDRVYRYIATRSLPRQHRNILARYVTALKSNKRDSVDKMMSSFNVVSIASTIDALKGVKDQHIQDIASSMQSNMIRMWSNKGLSPDTLYKDLNLGKNIWNRIKKSESNFRLSNQPDFKLWVAFVNDVWKRNLGNEFEKLDDELKAMMILITGSKHEQTKVKGAQKSYINKWTTLEIDPVKEEVLVNLKKLKRSKTKRKGVAR</sequence>
<dbReference type="EMBL" id="CANTFL010000362">
    <property type="protein sequence ID" value="CAI5721176.1"/>
    <property type="molecule type" value="Genomic_DNA"/>
</dbReference>
<accession>A0AAV0TK92</accession>
<evidence type="ECO:0008006" key="3">
    <source>
        <dbReference type="Google" id="ProtNLM"/>
    </source>
</evidence>
<dbReference type="Proteomes" id="UP001162031">
    <property type="component" value="Unassembled WGS sequence"/>
</dbReference>
<dbReference type="AlphaFoldDB" id="A0AAV0TK92"/>
<gene>
    <name evidence="1" type="ORF">HBR001_LOCUS2570</name>
</gene>